<name>A0A4Z0HHZ5_9ACTN</name>
<reference evidence="4 5" key="1">
    <citation type="submission" date="2019-03" db="EMBL/GenBank/DDBJ databases">
        <authorList>
            <person name="Gonzalez-Pimentel J.L."/>
        </authorList>
    </citation>
    <scope>NUCLEOTIDE SEQUENCE [LARGE SCALE GENOMIC DNA]</scope>
    <source>
        <strain evidence="4 5">JCM 31289</strain>
    </source>
</reference>
<dbReference type="Pfam" id="PF01315">
    <property type="entry name" value="Ald_Xan_dh_C"/>
    <property type="match status" value="1"/>
</dbReference>
<protein>
    <submittedName>
        <fullName evidence="4">Xanthine dehydrogenase family protein molybdopterin-binding subunit</fullName>
    </submittedName>
</protein>
<dbReference type="InterPro" id="IPR000674">
    <property type="entry name" value="Ald_Oxase/Xan_DH_a/b"/>
</dbReference>
<dbReference type="EMBL" id="SRID01000020">
    <property type="protein sequence ID" value="TGB17094.1"/>
    <property type="molecule type" value="Genomic_DNA"/>
</dbReference>
<dbReference type="InterPro" id="IPR008274">
    <property type="entry name" value="AldOxase/xan_DH_MoCoBD1"/>
</dbReference>
<sequence length="704" mass="74810">MNGGGLGEPLARLEGREKVTGTARYAVDHPVDGCCYAWPVPATIAKGEITSIDCAAALAEPGVLAVLTHENAPRLGEVDDATLLVLQSPRVAHRGQYVALAVADSLEAARAGAGAVRVDYRAEPHDVVLRADHPGMYKPDKVNGLYATDRERGDFDAAYADSAVCVDEVYRTPALHNHPMEPHATTAVWAGDRLRVYESTQGADWVRETLAALFALPEEQVTVSCEHVGGGFGSKGTPRPQVVLAVMAARHTGRPVKLAVPRPQMAAVTGHRAATEQRVRIGADAEGRISALAHEVYTYSSTLREFVEQAAVPARIMYASPHSRTTHRVTRLDVPSPSWMRAPGECSGMFALEAAMDELAVACRIDPVELRLRNDTDTEPDSGHPFSSRGLAACLRDGARRFGWAGRDPRPGVRSEGRWLTGTGMAASCYPAQVAPSQAEAVAEASGRFRVRTNATDIGTGARTVLTQIAAEALGVPSQLVDIEIGCSDLPPAPVAGGSSGTASWGWAVHKAAQALAKELAELGGPLPETGLSVRADTAQDVADRSQRYARHAFGAQFAEVAVDMDTGETRLRRLLGVFAVGRVLNPRTARSQLVGGMIMGGSMALLEHSTMDPRFGDHAERDLASYHLAVCADVPEVSAYWIDEPDEQLNPMGSKGIGEIGIVGTAAAVTSAVWHATGVRVRDLPVRPELLLPGLGEWQVPNG</sequence>
<feature type="domain" description="Aldehyde oxidase/xanthine dehydrogenase a/b hammerhead" evidence="3">
    <location>
        <begin position="20"/>
        <end position="124"/>
    </location>
</feature>
<dbReference type="SUPFAM" id="SSF54665">
    <property type="entry name" value="CO dehydrogenase molybdoprotein N-domain-like"/>
    <property type="match status" value="1"/>
</dbReference>
<dbReference type="SMART" id="SM01008">
    <property type="entry name" value="Ald_Xan_dh_C"/>
    <property type="match status" value="1"/>
</dbReference>
<dbReference type="Pfam" id="PF20256">
    <property type="entry name" value="MoCoBD_2"/>
    <property type="match status" value="1"/>
</dbReference>
<evidence type="ECO:0000313" key="5">
    <source>
        <dbReference type="Proteomes" id="UP000297948"/>
    </source>
</evidence>
<comment type="caution">
    <text evidence="4">The sequence shown here is derived from an EMBL/GenBank/DDBJ whole genome shotgun (WGS) entry which is preliminary data.</text>
</comment>
<dbReference type="RefSeq" id="WP_135337537.1">
    <property type="nucleotide sequence ID" value="NZ_JBHLTX010000051.1"/>
</dbReference>
<dbReference type="Proteomes" id="UP000297948">
    <property type="component" value="Unassembled WGS sequence"/>
</dbReference>
<evidence type="ECO:0000313" key="4">
    <source>
        <dbReference type="EMBL" id="TGB17094.1"/>
    </source>
</evidence>
<dbReference type="PANTHER" id="PTHR11908">
    <property type="entry name" value="XANTHINE DEHYDROGENASE"/>
    <property type="match status" value="1"/>
</dbReference>
<proteinExistence type="predicted"/>
<dbReference type="InterPro" id="IPR046867">
    <property type="entry name" value="AldOxase/xan_DH_MoCoBD2"/>
</dbReference>
<dbReference type="OrthoDB" id="8428274at2"/>
<evidence type="ECO:0000256" key="2">
    <source>
        <dbReference type="ARBA" id="ARBA00023002"/>
    </source>
</evidence>
<dbReference type="PANTHER" id="PTHR11908:SF132">
    <property type="entry name" value="ALDEHYDE OXIDASE 1-RELATED"/>
    <property type="match status" value="1"/>
</dbReference>
<keyword evidence="5" id="KW-1185">Reference proteome</keyword>
<keyword evidence="2" id="KW-0560">Oxidoreductase</keyword>
<accession>A0A4Z0HHZ5</accession>
<dbReference type="Pfam" id="PF02738">
    <property type="entry name" value="MoCoBD_1"/>
    <property type="match status" value="1"/>
</dbReference>
<dbReference type="InterPro" id="IPR016208">
    <property type="entry name" value="Ald_Oxase/xanthine_DH-like"/>
</dbReference>
<dbReference type="AlphaFoldDB" id="A0A4Z0HHZ5"/>
<dbReference type="InterPro" id="IPR036856">
    <property type="entry name" value="Ald_Oxase/Xan_DH_a/b_sf"/>
</dbReference>
<dbReference type="InterPro" id="IPR037165">
    <property type="entry name" value="AldOxase/xan_DH_Mopterin-bd_sf"/>
</dbReference>
<keyword evidence="1" id="KW-0500">Molybdenum</keyword>
<dbReference type="GO" id="GO:0016491">
    <property type="term" value="F:oxidoreductase activity"/>
    <property type="evidence" value="ECO:0007669"/>
    <property type="project" value="UniProtKB-KW"/>
</dbReference>
<dbReference type="SUPFAM" id="SSF56003">
    <property type="entry name" value="Molybdenum cofactor-binding domain"/>
    <property type="match status" value="1"/>
</dbReference>
<evidence type="ECO:0000259" key="3">
    <source>
        <dbReference type="SMART" id="SM01008"/>
    </source>
</evidence>
<dbReference type="GO" id="GO:0005506">
    <property type="term" value="F:iron ion binding"/>
    <property type="evidence" value="ECO:0007669"/>
    <property type="project" value="InterPro"/>
</dbReference>
<dbReference type="Gene3D" id="3.90.1170.50">
    <property type="entry name" value="Aldehyde oxidase/xanthine dehydrogenase, a/b hammerhead"/>
    <property type="match status" value="1"/>
</dbReference>
<dbReference type="Gene3D" id="3.30.365.10">
    <property type="entry name" value="Aldehyde oxidase/xanthine dehydrogenase, molybdopterin binding domain"/>
    <property type="match status" value="4"/>
</dbReference>
<organism evidence="4 5">
    <name type="scientific">Streptomyces palmae</name>
    <dbReference type="NCBI Taxonomy" id="1701085"/>
    <lineage>
        <taxon>Bacteria</taxon>
        <taxon>Bacillati</taxon>
        <taxon>Actinomycetota</taxon>
        <taxon>Actinomycetes</taxon>
        <taxon>Kitasatosporales</taxon>
        <taxon>Streptomycetaceae</taxon>
        <taxon>Streptomyces</taxon>
    </lineage>
</organism>
<evidence type="ECO:0000256" key="1">
    <source>
        <dbReference type="ARBA" id="ARBA00022505"/>
    </source>
</evidence>
<gene>
    <name evidence="4" type="ORF">E4099_04140</name>
</gene>